<dbReference type="AlphaFoldDB" id="A0A0V0TKV6"/>
<proteinExistence type="predicted"/>
<evidence type="ECO:0000313" key="1">
    <source>
        <dbReference type="EMBL" id="KRX39618.1"/>
    </source>
</evidence>
<dbReference type="EMBL" id="JYDJ01000227">
    <property type="protein sequence ID" value="KRX39618.1"/>
    <property type="molecule type" value="Genomic_DNA"/>
</dbReference>
<protein>
    <submittedName>
        <fullName evidence="1">Uncharacterized protein</fullName>
    </submittedName>
</protein>
<name>A0A0V0TKV6_9BILA</name>
<sequence>MAQHRLNGVFQVHETVVGDAEDDARIVGRCDRFQPTAASGFDIPSGNKQTVAQEPRQAWRAWRVVSALHLLAGYKADHKGEPGRLSASHCSRRKRSLFNL</sequence>
<comment type="caution">
    <text evidence="1">The sequence shown here is derived from an EMBL/GenBank/DDBJ whole genome shotgun (WGS) entry which is preliminary data.</text>
</comment>
<keyword evidence="2" id="KW-1185">Reference proteome</keyword>
<reference evidence="1 2" key="1">
    <citation type="submission" date="2015-01" db="EMBL/GenBank/DDBJ databases">
        <title>Evolution of Trichinella species and genotypes.</title>
        <authorList>
            <person name="Korhonen P.K."/>
            <person name="Edoardo P."/>
            <person name="Giuseppe L.R."/>
            <person name="Gasser R.B."/>
        </authorList>
    </citation>
    <scope>NUCLEOTIDE SEQUENCE [LARGE SCALE GENOMIC DNA]</scope>
    <source>
        <strain evidence="1">ISS417</strain>
    </source>
</reference>
<gene>
    <name evidence="1" type="ORF">T05_14519</name>
</gene>
<evidence type="ECO:0000313" key="2">
    <source>
        <dbReference type="Proteomes" id="UP000055048"/>
    </source>
</evidence>
<accession>A0A0V0TKV6</accession>
<organism evidence="1 2">
    <name type="scientific">Trichinella murrelli</name>
    <dbReference type="NCBI Taxonomy" id="144512"/>
    <lineage>
        <taxon>Eukaryota</taxon>
        <taxon>Metazoa</taxon>
        <taxon>Ecdysozoa</taxon>
        <taxon>Nematoda</taxon>
        <taxon>Enoplea</taxon>
        <taxon>Dorylaimia</taxon>
        <taxon>Trichinellida</taxon>
        <taxon>Trichinellidae</taxon>
        <taxon>Trichinella</taxon>
    </lineage>
</organism>
<dbReference type="Proteomes" id="UP000055048">
    <property type="component" value="Unassembled WGS sequence"/>
</dbReference>